<evidence type="ECO:0000256" key="7">
    <source>
        <dbReference type="ARBA" id="ARBA00023010"/>
    </source>
</evidence>
<dbReference type="GO" id="GO:0009306">
    <property type="term" value="P:protein secretion"/>
    <property type="evidence" value="ECO:0007669"/>
    <property type="project" value="UniProtKB-UniRule"/>
</dbReference>
<keyword evidence="5 9" id="KW-0653">Protein transport</keyword>
<name>A0A857NEK1_9BACT</name>
<comment type="function">
    <text evidence="9">Essential subunit of the Sec protein translocation channel SecYEG. Clamps together the 2 halves of SecY. May contact the channel plug during translocation.</text>
</comment>
<feature type="transmembrane region" description="Helical" evidence="9">
    <location>
        <begin position="38"/>
        <end position="60"/>
    </location>
</feature>
<dbReference type="PANTHER" id="PTHR33910:SF1">
    <property type="entry name" value="PROTEIN TRANSLOCASE SUBUNIT SECE"/>
    <property type="match status" value="1"/>
</dbReference>
<evidence type="ECO:0000256" key="3">
    <source>
        <dbReference type="ARBA" id="ARBA00022475"/>
    </source>
</evidence>
<dbReference type="EMBL" id="CP047901">
    <property type="protein sequence ID" value="QHO63781.1"/>
    <property type="molecule type" value="Genomic_DNA"/>
</dbReference>
<dbReference type="GO" id="GO:0005886">
    <property type="term" value="C:plasma membrane"/>
    <property type="evidence" value="ECO:0007669"/>
    <property type="project" value="UniProtKB-SubCell"/>
</dbReference>
<dbReference type="HAMAP" id="MF_00422">
    <property type="entry name" value="SecE"/>
    <property type="match status" value="1"/>
</dbReference>
<evidence type="ECO:0000256" key="5">
    <source>
        <dbReference type="ARBA" id="ARBA00022927"/>
    </source>
</evidence>
<comment type="subcellular location">
    <subcellularLocation>
        <location evidence="9">Cell membrane</location>
        <topology evidence="9">Single-pass membrane protein</topology>
    </subcellularLocation>
    <subcellularLocation>
        <location evidence="1">Membrane</location>
    </subcellularLocation>
</comment>
<keyword evidence="11" id="KW-1185">Reference proteome</keyword>
<dbReference type="InterPro" id="IPR001901">
    <property type="entry name" value="Translocase_SecE/Sec61-g"/>
</dbReference>
<dbReference type="RefSeq" id="WP_161932139.1">
    <property type="nucleotide sequence ID" value="NZ_CP047901.1"/>
</dbReference>
<dbReference type="Proteomes" id="UP000463983">
    <property type="component" value="Chromosome"/>
</dbReference>
<dbReference type="NCBIfam" id="TIGR00964">
    <property type="entry name" value="secE_bact"/>
    <property type="match status" value="1"/>
</dbReference>
<dbReference type="InterPro" id="IPR038379">
    <property type="entry name" value="SecE_sf"/>
</dbReference>
<evidence type="ECO:0000313" key="11">
    <source>
        <dbReference type="Proteomes" id="UP000463983"/>
    </source>
</evidence>
<proteinExistence type="inferred from homology"/>
<keyword evidence="2 9" id="KW-0813">Transport</keyword>
<comment type="subunit">
    <text evidence="9">Component of the Sec protein translocase complex. Heterotrimer consisting of SecY, SecE and SecG subunits. The heterotrimers can form oligomers, although 1 heterotrimer is thought to be able to translocate proteins. Interacts with the ribosome. Interacts with SecDF, and other proteins may be involved. Interacts with SecA.</text>
</comment>
<evidence type="ECO:0000313" key="10">
    <source>
        <dbReference type="EMBL" id="QHO63781.1"/>
    </source>
</evidence>
<sequence length="70" mass="7749">MAPSSSNSKNTGLLAFLRSVKVELDLVKWPDRQETIRLTTIVVVASLIVAIYIGGLDYIFTQLVTLIVTR</sequence>
<protein>
    <recommendedName>
        <fullName evidence="9">Protein translocase subunit SecE</fullName>
    </recommendedName>
</protein>
<keyword evidence="8 9" id="KW-0472">Membrane</keyword>
<accession>A0A857NEK1</accession>
<keyword evidence="3 9" id="KW-1003">Cell membrane</keyword>
<dbReference type="KEGG" id="caqa:MICH65_0800"/>
<dbReference type="GO" id="GO:0043952">
    <property type="term" value="P:protein transport by the Sec complex"/>
    <property type="evidence" value="ECO:0007669"/>
    <property type="project" value="UniProtKB-UniRule"/>
</dbReference>
<evidence type="ECO:0000256" key="6">
    <source>
        <dbReference type="ARBA" id="ARBA00022989"/>
    </source>
</evidence>
<dbReference type="Gene3D" id="1.20.5.1030">
    <property type="entry name" value="Preprotein translocase secy subunit"/>
    <property type="match status" value="1"/>
</dbReference>
<dbReference type="Pfam" id="PF00584">
    <property type="entry name" value="SecE"/>
    <property type="match status" value="1"/>
</dbReference>
<keyword evidence="7 9" id="KW-0811">Translocation</keyword>
<keyword evidence="4 9" id="KW-0812">Transmembrane</keyword>
<evidence type="ECO:0000256" key="4">
    <source>
        <dbReference type="ARBA" id="ARBA00022692"/>
    </source>
</evidence>
<dbReference type="InterPro" id="IPR005807">
    <property type="entry name" value="SecE_bac"/>
</dbReference>
<organism evidence="10 11">
    <name type="scientific">Candidatus Chazhemtobacterium aquaticus</name>
    <dbReference type="NCBI Taxonomy" id="2715735"/>
    <lineage>
        <taxon>Bacteria</taxon>
        <taxon>Candidatus Chazhemtobacteraceae</taxon>
        <taxon>Candidatus Chazhemtobacterium</taxon>
    </lineage>
</organism>
<dbReference type="GO" id="GO:0006605">
    <property type="term" value="P:protein targeting"/>
    <property type="evidence" value="ECO:0007669"/>
    <property type="project" value="UniProtKB-UniRule"/>
</dbReference>
<evidence type="ECO:0000256" key="1">
    <source>
        <dbReference type="ARBA" id="ARBA00004370"/>
    </source>
</evidence>
<evidence type="ECO:0000256" key="2">
    <source>
        <dbReference type="ARBA" id="ARBA00022448"/>
    </source>
</evidence>
<reference evidence="11" key="1">
    <citation type="journal article" date="2020" name="Microorganisms">
        <title>Complete Genome of a Member of a New Bacterial Lineage in the Microgenomates Group Reveals an Unusual Nucleotide Composition Disparity Between Two Strands of DNA and Limited Metabolic Potential.</title>
        <authorList>
            <person name="Kadnikov V.V."/>
            <person name="Mardanov A.V."/>
            <person name="Beletsky A.V."/>
            <person name="Karnachuk O.V."/>
            <person name="Ravin N.V."/>
        </authorList>
    </citation>
    <scope>NUCLEOTIDE SEQUENCE [LARGE SCALE GENOMIC DNA]</scope>
</reference>
<dbReference type="PANTHER" id="PTHR33910">
    <property type="entry name" value="PROTEIN TRANSLOCASE SUBUNIT SECE"/>
    <property type="match status" value="1"/>
</dbReference>
<keyword evidence="6 9" id="KW-1133">Transmembrane helix</keyword>
<dbReference type="GO" id="GO:0065002">
    <property type="term" value="P:intracellular protein transmembrane transport"/>
    <property type="evidence" value="ECO:0007669"/>
    <property type="project" value="UniProtKB-UniRule"/>
</dbReference>
<evidence type="ECO:0000256" key="9">
    <source>
        <dbReference type="HAMAP-Rule" id="MF_00422"/>
    </source>
</evidence>
<comment type="similarity">
    <text evidence="9">Belongs to the SecE/SEC61-gamma family.</text>
</comment>
<dbReference type="GO" id="GO:0008320">
    <property type="term" value="F:protein transmembrane transporter activity"/>
    <property type="evidence" value="ECO:0007669"/>
    <property type="project" value="UniProtKB-UniRule"/>
</dbReference>
<gene>
    <name evidence="9" type="primary">secE</name>
    <name evidence="10" type="ORF">MICH65_0800</name>
</gene>
<evidence type="ECO:0000256" key="8">
    <source>
        <dbReference type="ARBA" id="ARBA00023136"/>
    </source>
</evidence>
<dbReference type="AlphaFoldDB" id="A0A857NEK1"/>